<dbReference type="CDD" id="cd02208">
    <property type="entry name" value="cupin_RmlC-like"/>
    <property type="match status" value="1"/>
</dbReference>
<dbReference type="VEuPathDB" id="FungiDB:UMAG_11078"/>
<evidence type="ECO:0000313" key="1">
    <source>
        <dbReference type="EMBL" id="KIS68332.1"/>
    </source>
</evidence>
<dbReference type="EMBL" id="CM003148">
    <property type="protein sequence ID" value="KIS68332.1"/>
    <property type="molecule type" value="Genomic_DNA"/>
</dbReference>
<dbReference type="InParanoid" id="A0A0D1C3M5"/>
<accession>A0A0D1C3M5</accession>
<keyword evidence="2" id="KW-1185">Reference proteome</keyword>
<reference evidence="1 2" key="1">
    <citation type="journal article" date="2006" name="Nature">
        <title>Insights from the genome of the biotrophic fungal plant pathogen Ustilago maydis.</title>
        <authorList>
            <person name="Kamper J."/>
            <person name="Kahmann R."/>
            <person name="Bolker M."/>
            <person name="Ma L.J."/>
            <person name="Brefort T."/>
            <person name="Saville B.J."/>
            <person name="Banuett F."/>
            <person name="Kronstad J.W."/>
            <person name="Gold S.E."/>
            <person name="Muller O."/>
            <person name="Perlin M.H."/>
            <person name="Wosten H.A."/>
            <person name="de Vries R."/>
            <person name="Ruiz-Herrera J."/>
            <person name="Reynaga-Pena C.G."/>
            <person name="Snetselaar K."/>
            <person name="McCann M."/>
            <person name="Perez-Martin J."/>
            <person name="Feldbrugge M."/>
            <person name="Basse C.W."/>
            <person name="Steinberg G."/>
            <person name="Ibeas J.I."/>
            <person name="Holloman W."/>
            <person name="Guzman P."/>
            <person name="Farman M."/>
            <person name="Stajich J.E."/>
            <person name="Sentandreu R."/>
            <person name="Gonzalez-Prieto J.M."/>
            <person name="Kennell J.C."/>
            <person name="Molina L."/>
            <person name="Schirawski J."/>
            <person name="Mendoza-Mendoza A."/>
            <person name="Greilinger D."/>
            <person name="Munch K."/>
            <person name="Rossel N."/>
            <person name="Scherer M."/>
            <person name="Vranes M."/>
            <person name="Ladendorf O."/>
            <person name="Vincon V."/>
            <person name="Fuchs U."/>
            <person name="Sandrock B."/>
            <person name="Meng S."/>
            <person name="Ho E.C."/>
            <person name="Cahill M.J."/>
            <person name="Boyce K.J."/>
            <person name="Klose J."/>
            <person name="Klosterman S.J."/>
            <person name="Deelstra H.J."/>
            <person name="Ortiz-Castellanos L."/>
            <person name="Li W."/>
            <person name="Sanchez-Alonso P."/>
            <person name="Schreier P.H."/>
            <person name="Hauser-Hahn I."/>
            <person name="Vaupel M."/>
            <person name="Koopmann E."/>
            <person name="Friedrich G."/>
            <person name="Voss H."/>
            <person name="Schluter T."/>
            <person name="Margolis J."/>
            <person name="Platt D."/>
            <person name="Swimmer C."/>
            <person name="Gnirke A."/>
            <person name="Chen F."/>
            <person name="Vysotskaia V."/>
            <person name="Mannhaupt G."/>
            <person name="Guldener U."/>
            <person name="Munsterkotter M."/>
            <person name="Haase D."/>
            <person name="Oesterheld M."/>
            <person name="Mewes H.W."/>
            <person name="Mauceli E.W."/>
            <person name="DeCaprio D."/>
            <person name="Wade C.M."/>
            <person name="Butler J."/>
            <person name="Young S."/>
            <person name="Jaffe D.B."/>
            <person name="Calvo S."/>
            <person name="Nusbaum C."/>
            <person name="Galagan J."/>
            <person name="Birren B.W."/>
        </authorList>
    </citation>
    <scope>NUCLEOTIDE SEQUENCE [LARGE SCALE GENOMIC DNA]</scope>
    <source>
        <strain evidence="2">DSM 14603 / FGSC 9021 / UM521</strain>
    </source>
</reference>
<dbReference type="InterPro" id="IPR014710">
    <property type="entry name" value="RmlC-like_jellyroll"/>
</dbReference>
<gene>
    <name evidence="1" type="ORF">UMAG_11078</name>
</gene>
<evidence type="ECO:0000313" key="2">
    <source>
        <dbReference type="Proteomes" id="UP000000561"/>
    </source>
</evidence>
<dbReference type="eggNOG" id="ENOG502SJU9">
    <property type="taxonomic scope" value="Eukaryota"/>
</dbReference>
<dbReference type="OrthoDB" id="9976870at2759"/>
<dbReference type="SUPFAM" id="SSF51182">
    <property type="entry name" value="RmlC-like cupins"/>
    <property type="match status" value="1"/>
</dbReference>
<name>A0A0D1C3M5_MYCMD</name>
<dbReference type="RefSeq" id="XP_011390085.1">
    <property type="nucleotide sequence ID" value="XM_011391783.1"/>
</dbReference>
<dbReference type="Proteomes" id="UP000000561">
    <property type="component" value="Chromosome 9"/>
</dbReference>
<dbReference type="KEGG" id="uma:UMAG_11078"/>
<dbReference type="InterPro" id="IPR011051">
    <property type="entry name" value="RmlC_Cupin_sf"/>
</dbReference>
<proteinExistence type="predicted"/>
<protein>
    <recommendedName>
        <fullName evidence="3">Cupin 2 conserved barrel domain-containing protein</fullName>
    </recommendedName>
</protein>
<sequence length="215" mass="23981">MAVVRPKVDSDGSWHFFDGALKTYFVSETKDSFTSGQIFRAKDPHSGVGRSSTATPPYHIHLYQAETFDVKQGTLCYLIDGKEGKLEAGQKVNIPPYRPHTFWSDPESGKDLHVHITVRGGPNPGFDEDFVHNFYGYLSSRTMAGKAPNPFQMLRLLDDADVILVPPLPFSGLLRSLGLLWPIGRAINIVFGRIIGGWILGCPTRFKQFDDKVTK</sequence>
<evidence type="ECO:0008006" key="3">
    <source>
        <dbReference type="Google" id="ProtNLM"/>
    </source>
</evidence>
<dbReference type="AlphaFoldDB" id="A0A0D1C3M5"/>
<dbReference type="GeneID" id="23567007"/>
<organism evidence="1 2">
    <name type="scientific">Mycosarcoma maydis</name>
    <name type="common">Corn smut fungus</name>
    <name type="synonym">Ustilago maydis</name>
    <dbReference type="NCBI Taxonomy" id="5270"/>
    <lineage>
        <taxon>Eukaryota</taxon>
        <taxon>Fungi</taxon>
        <taxon>Dikarya</taxon>
        <taxon>Basidiomycota</taxon>
        <taxon>Ustilaginomycotina</taxon>
        <taxon>Ustilaginomycetes</taxon>
        <taxon>Ustilaginales</taxon>
        <taxon>Ustilaginaceae</taxon>
        <taxon>Mycosarcoma</taxon>
    </lineage>
</organism>
<dbReference type="Gene3D" id="2.60.120.10">
    <property type="entry name" value="Jelly Rolls"/>
    <property type="match status" value="1"/>
</dbReference>